<name>A0A6A5SGZ5_9PLEO</name>
<dbReference type="EMBL" id="ML976176">
    <property type="protein sequence ID" value="KAF1936667.1"/>
    <property type="molecule type" value="Genomic_DNA"/>
</dbReference>
<keyword evidence="2" id="KW-1185">Reference proteome</keyword>
<evidence type="ECO:0000313" key="2">
    <source>
        <dbReference type="Proteomes" id="UP000800038"/>
    </source>
</evidence>
<reference evidence="1" key="1">
    <citation type="journal article" date="2020" name="Stud. Mycol.">
        <title>101 Dothideomycetes genomes: a test case for predicting lifestyles and emergence of pathogens.</title>
        <authorList>
            <person name="Haridas S."/>
            <person name="Albert R."/>
            <person name="Binder M."/>
            <person name="Bloem J."/>
            <person name="Labutti K."/>
            <person name="Salamov A."/>
            <person name="Andreopoulos B."/>
            <person name="Baker S."/>
            <person name="Barry K."/>
            <person name="Bills G."/>
            <person name="Bluhm B."/>
            <person name="Cannon C."/>
            <person name="Castanera R."/>
            <person name="Culley D."/>
            <person name="Daum C."/>
            <person name="Ezra D."/>
            <person name="Gonzalez J."/>
            <person name="Henrissat B."/>
            <person name="Kuo A."/>
            <person name="Liang C."/>
            <person name="Lipzen A."/>
            <person name="Lutzoni F."/>
            <person name="Magnuson J."/>
            <person name="Mondo S."/>
            <person name="Nolan M."/>
            <person name="Ohm R."/>
            <person name="Pangilinan J."/>
            <person name="Park H.-J."/>
            <person name="Ramirez L."/>
            <person name="Alfaro M."/>
            <person name="Sun H."/>
            <person name="Tritt A."/>
            <person name="Yoshinaga Y."/>
            <person name="Zwiers L.-H."/>
            <person name="Turgeon B."/>
            <person name="Goodwin S."/>
            <person name="Spatafora J."/>
            <person name="Crous P."/>
            <person name="Grigoriev I."/>
        </authorList>
    </citation>
    <scope>NUCLEOTIDE SEQUENCE</scope>
    <source>
        <strain evidence="1">CBS 161.51</strain>
    </source>
</reference>
<dbReference type="AlphaFoldDB" id="A0A6A5SGZ5"/>
<sequence length="124" mass="13581">MLAALFAVLLCLGRRRLVGWIRIATGSCVYCMGLLYGSRGRSSNARPSFTSLSQIWVCKAMLAASFARVVSRTATVGGFVGVEVERRQCQAVLHLSLPDLDLSPCWLPCLHVLCLGQQRLVGWI</sequence>
<proteinExistence type="predicted"/>
<protein>
    <submittedName>
        <fullName evidence="1">Uncharacterized protein</fullName>
    </submittedName>
</protein>
<gene>
    <name evidence="1" type="ORF">EJ02DRAFT_459354</name>
</gene>
<dbReference type="Proteomes" id="UP000800038">
    <property type="component" value="Unassembled WGS sequence"/>
</dbReference>
<organism evidence="1 2">
    <name type="scientific">Clathrospora elynae</name>
    <dbReference type="NCBI Taxonomy" id="706981"/>
    <lineage>
        <taxon>Eukaryota</taxon>
        <taxon>Fungi</taxon>
        <taxon>Dikarya</taxon>
        <taxon>Ascomycota</taxon>
        <taxon>Pezizomycotina</taxon>
        <taxon>Dothideomycetes</taxon>
        <taxon>Pleosporomycetidae</taxon>
        <taxon>Pleosporales</taxon>
        <taxon>Diademaceae</taxon>
        <taxon>Clathrospora</taxon>
    </lineage>
</organism>
<evidence type="ECO:0000313" key="1">
    <source>
        <dbReference type="EMBL" id="KAF1936667.1"/>
    </source>
</evidence>
<accession>A0A6A5SGZ5</accession>